<organism evidence="1 2">
    <name type="scientific">Sphingomonas chungangi</name>
    <dbReference type="NCBI Taxonomy" id="2683589"/>
    <lineage>
        <taxon>Bacteria</taxon>
        <taxon>Pseudomonadati</taxon>
        <taxon>Pseudomonadota</taxon>
        <taxon>Alphaproteobacteria</taxon>
        <taxon>Sphingomonadales</taxon>
        <taxon>Sphingomonadaceae</taxon>
        <taxon>Sphingomonas</taxon>
    </lineage>
</organism>
<protein>
    <submittedName>
        <fullName evidence="1">Uncharacterized protein</fullName>
    </submittedName>
</protein>
<dbReference type="EMBL" id="JACEIB010000026">
    <property type="protein sequence ID" value="MBA2935653.1"/>
    <property type="molecule type" value="Genomic_DNA"/>
</dbReference>
<keyword evidence="2" id="KW-1185">Reference proteome</keyword>
<reference evidence="1 2" key="1">
    <citation type="submission" date="2020-07" db="EMBL/GenBank/DDBJ databases">
        <authorList>
            <person name="Sun Q."/>
        </authorList>
    </citation>
    <scope>NUCLEOTIDE SEQUENCE [LARGE SCALE GENOMIC DNA]</scope>
    <source>
        <strain evidence="1 2">CGMCC 1.13654</strain>
    </source>
</reference>
<accession>A0A838L852</accession>
<name>A0A838L852_9SPHN</name>
<proteinExistence type="predicted"/>
<dbReference type="AlphaFoldDB" id="A0A838L852"/>
<sequence length="311" mass="33811">MARATRASRFVLPDVDGVTDGMFDMARISPIDDRPAATGDLELDAIVGLQGLESRDVQPAQPGFTLSTPAGSVPLGLNLGPEGNRIVERCIETNEARKAWLRMLRCVGADPARPPAWATTVSTIAADLWRASGRRLSELHMHAWTRALLDEDPSRRDDGDHERRMRMISEYHQLPVTVPGHEAIAFSGRLGGSRLRLRIVTDRWVIVDSAWTMLQIDDVELPPDTVLASRIGRPLGETVAPGSIPVLAGSDPALLDIRHHDGGLYCLFGSDAVPMAKAPRAALEAVGLDESLPADVCPWFEAGRRGVTRTK</sequence>
<dbReference type="Proteomes" id="UP000570166">
    <property type="component" value="Unassembled WGS sequence"/>
</dbReference>
<evidence type="ECO:0000313" key="2">
    <source>
        <dbReference type="Proteomes" id="UP000570166"/>
    </source>
</evidence>
<gene>
    <name evidence="1" type="ORF">HZF05_16335</name>
</gene>
<dbReference type="RefSeq" id="WP_160362865.1">
    <property type="nucleotide sequence ID" value="NZ_JACEIB010000026.1"/>
</dbReference>
<comment type="caution">
    <text evidence="1">The sequence shown here is derived from an EMBL/GenBank/DDBJ whole genome shotgun (WGS) entry which is preliminary data.</text>
</comment>
<evidence type="ECO:0000313" key="1">
    <source>
        <dbReference type="EMBL" id="MBA2935653.1"/>
    </source>
</evidence>